<evidence type="ECO:0000313" key="3">
    <source>
        <dbReference type="Proteomes" id="UP001219525"/>
    </source>
</evidence>
<name>A0AAD6UML9_9AGAR</name>
<dbReference type="EMBL" id="JARJCW010000149">
    <property type="protein sequence ID" value="KAJ7190468.1"/>
    <property type="molecule type" value="Genomic_DNA"/>
</dbReference>
<feature type="compositionally biased region" description="Pro residues" evidence="1">
    <location>
        <begin position="195"/>
        <end position="209"/>
    </location>
</feature>
<reference evidence="2" key="1">
    <citation type="submission" date="2023-03" db="EMBL/GenBank/DDBJ databases">
        <title>Massive genome expansion in bonnet fungi (Mycena s.s.) driven by repeated elements and novel gene families across ecological guilds.</title>
        <authorList>
            <consortium name="Lawrence Berkeley National Laboratory"/>
            <person name="Harder C.B."/>
            <person name="Miyauchi S."/>
            <person name="Viragh M."/>
            <person name="Kuo A."/>
            <person name="Thoen E."/>
            <person name="Andreopoulos B."/>
            <person name="Lu D."/>
            <person name="Skrede I."/>
            <person name="Drula E."/>
            <person name="Henrissat B."/>
            <person name="Morin E."/>
            <person name="Kohler A."/>
            <person name="Barry K."/>
            <person name="LaButti K."/>
            <person name="Morin E."/>
            <person name="Salamov A."/>
            <person name="Lipzen A."/>
            <person name="Mereny Z."/>
            <person name="Hegedus B."/>
            <person name="Baldrian P."/>
            <person name="Stursova M."/>
            <person name="Weitz H."/>
            <person name="Taylor A."/>
            <person name="Grigoriev I.V."/>
            <person name="Nagy L.G."/>
            <person name="Martin F."/>
            <person name="Kauserud H."/>
        </authorList>
    </citation>
    <scope>NUCLEOTIDE SEQUENCE</scope>
    <source>
        <strain evidence="2">9144</strain>
    </source>
</reference>
<feature type="region of interest" description="Disordered" evidence="1">
    <location>
        <begin position="195"/>
        <end position="236"/>
    </location>
</feature>
<organism evidence="2 3">
    <name type="scientific">Mycena pura</name>
    <dbReference type="NCBI Taxonomy" id="153505"/>
    <lineage>
        <taxon>Eukaryota</taxon>
        <taxon>Fungi</taxon>
        <taxon>Dikarya</taxon>
        <taxon>Basidiomycota</taxon>
        <taxon>Agaricomycotina</taxon>
        <taxon>Agaricomycetes</taxon>
        <taxon>Agaricomycetidae</taxon>
        <taxon>Agaricales</taxon>
        <taxon>Marasmiineae</taxon>
        <taxon>Mycenaceae</taxon>
        <taxon>Mycena</taxon>
    </lineage>
</organism>
<evidence type="ECO:0000313" key="2">
    <source>
        <dbReference type="EMBL" id="KAJ7190468.1"/>
    </source>
</evidence>
<comment type="caution">
    <text evidence="2">The sequence shown here is derived from an EMBL/GenBank/DDBJ whole genome shotgun (WGS) entry which is preliminary data.</text>
</comment>
<accession>A0AAD6UML9</accession>
<gene>
    <name evidence="2" type="ORF">GGX14DRAFT_483191</name>
</gene>
<evidence type="ECO:0000256" key="1">
    <source>
        <dbReference type="SAM" id="MobiDB-lite"/>
    </source>
</evidence>
<dbReference type="AlphaFoldDB" id="A0AAD6UML9"/>
<proteinExistence type="predicted"/>
<feature type="non-terminal residue" evidence="2">
    <location>
        <position position="304"/>
    </location>
</feature>
<protein>
    <submittedName>
        <fullName evidence="2">Uncharacterized protein</fullName>
    </submittedName>
</protein>
<dbReference type="Proteomes" id="UP001219525">
    <property type="component" value="Unassembled WGS sequence"/>
</dbReference>
<sequence length="304" mass="33214">DRRQHARAKSATFSGNNGFLDGHAPRIAPGAADNGIRIMTVVMLKGFSATARTVGHLSQRACLTRRPPSSLCIAGTSLHALPLPPRTQYRHILGVTHALLDLYPRAATSWDPRCPAAVAAGISCLTKRCADLSLHRRRRIFSRRPTTVSQPSCPFFLTPLPPAALAIALTVAVHSPGPRATTIRWRSRRIGGFPPWPPAHDLSPNPPAPSFRRRRLPRSPSLPPPLCPRPNMRMSHPRDNGAPLTQIFVVFAESSAARFRTMPSKGRRVAARLSLGASPEVHGAEIARRHRCRRRPTSGGPIWA</sequence>
<keyword evidence="3" id="KW-1185">Reference proteome</keyword>